<dbReference type="Gene3D" id="2.120.10.30">
    <property type="entry name" value="TolB, C-terminal domain"/>
    <property type="match status" value="1"/>
</dbReference>
<name>A0A9W8JUV6_9AGAR</name>
<gene>
    <name evidence="2" type="ORF">NLJ89_g8341</name>
</gene>
<keyword evidence="3" id="KW-1185">Reference proteome</keyword>
<protein>
    <submittedName>
        <fullName evidence="2">Uncharacterized protein</fullName>
    </submittedName>
</protein>
<dbReference type="EMBL" id="JANKHO010001114">
    <property type="protein sequence ID" value="KAJ3503641.1"/>
    <property type="molecule type" value="Genomic_DNA"/>
</dbReference>
<comment type="caution">
    <text evidence="2">The sequence shown here is derived from an EMBL/GenBank/DDBJ whole genome shotgun (WGS) entry which is preliminary data.</text>
</comment>
<evidence type="ECO:0000256" key="1">
    <source>
        <dbReference type="SAM" id="MobiDB-lite"/>
    </source>
</evidence>
<dbReference type="InterPro" id="IPR011042">
    <property type="entry name" value="6-blade_b-propeller_TolB-like"/>
</dbReference>
<evidence type="ECO:0000313" key="2">
    <source>
        <dbReference type="EMBL" id="KAJ3503641.1"/>
    </source>
</evidence>
<accession>A0A9W8JUV6</accession>
<feature type="region of interest" description="Disordered" evidence="1">
    <location>
        <begin position="379"/>
        <end position="402"/>
    </location>
</feature>
<dbReference type="PANTHER" id="PTHR43056">
    <property type="entry name" value="PEPTIDASE S9 PROLYL OLIGOPEPTIDASE"/>
    <property type="match status" value="1"/>
</dbReference>
<evidence type="ECO:0000313" key="3">
    <source>
        <dbReference type="Proteomes" id="UP001148786"/>
    </source>
</evidence>
<organism evidence="2 3">
    <name type="scientific">Agrocybe chaxingu</name>
    <dbReference type="NCBI Taxonomy" id="84603"/>
    <lineage>
        <taxon>Eukaryota</taxon>
        <taxon>Fungi</taxon>
        <taxon>Dikarya</taxon>
        <taxon>Basidiomycota</taxon>
        <taxon>Agaricomycotina</taxon>
        <taxon>Agaricomycetes</taxon>
        <taxon>Agaricomycetidae</taxon>
        <taxon>Agaricales</taxon>
        <taxon>Agaricineae</taxon>
        <taxon>Strophariaceae</taxon>
        <taxon>Agrocybe</taxon>
    </lineage>
</organism>
<dbReference type="AlphaFoldDB" id="A0A9W8JUV6"/>
<dbReference type="SUPFAM" id="SSF82171">
    <property type="entry name" value="DPP6 N-terminal domain-like"/>
    <property type="match status" value="1"/>
</dbReference>
<dbReference type="PANTHER" id="PTHR43056:SF5">
    <property type="entry name" value="PEPTIDASE S9 PROLYL OLIGOPEPTIDASE CATALYTIC DOMAIN-CONTAINING PROTEIN"/>
    <property type="match status" value="1"/>
</dbReference>
<dbReference type="OrthoDB" id="43744at2759"/>
<proteinExistence type="predicted"/>
<dbReference type="InterPro" id="IPR050585">
    <property type="entry name" value="Xaa-Pro_dipeptidyl-ppase/CocE"/>
</dbReference>
<sequence length="402" mass="43371">MSPSKAPYGTWASPISAESITKGSIGIADIVVDRVTSEVYHIESRPLERENHGAGIWWGPAIVHDGKAYFSHLKDGRVYQVGVNDGADPEPVTPAEEEKLYRYACLEPYPGAPHLLVSVLEDHTTDLPSEIVTTLVIIDTTKKTIHPLVSGADFYAAPKFSPNGKRIAWVQWFHPDMPWEGGEVHIGDIVVGADGTLAIANDTLIAGEREKTGAGYPAWASDDRLIFTSDESGFVNPWKFEDGKATPLLPELSQKTLATLSGSYIIPRRDVIYIVDLAGGSPAKLIENPFVITESVHTVSRDRQEIVFAAQKIDEKDSVVRCSLTSLGGFEFNILKPALAVVADGTSLPSNIISTPQPITLDVSGSPLHVVYYPPHNPDYSGSSIDGEKPPSSHPEGGLGST</sequence>
<reference evidence="2" key="1">
    <citation type="submission" date="2022-07" db="EMBL/GenBank/DDBJ databases">
        <title>Genome Sequence of Agrocybe chaxingu.</title>
        <authorList>
            <person name="Buettner E."/>
        </authorList>
    </citation>
    <scope>NUCLEOTIDE SEQUENCE</scope>
    <source>
        <strain evidence="2">MP-N11</strain>
    </source>
</reference>
<dbReference type="Proteomes" id="UP001148786">
    <property type="component" value="Unassembled WGS sequence"/>
</dbReference>